<dbReference type="InterPro" id="IPR027039">
    <property type="entry name" value="Crtac1"/>
</dbReference>
<name>A0A1I7N1F8_9BACT</name>
<keyword evidence="4" id="KW-1185">Reference proteome</keyword>
<gene>
    <name evidence="3" type="ORF">SAMN05660895_0345</name>
</gene>
<dbReference type="EMBL" id="FPCJ01000001">
    <property type="protein sequence ID" value="SFV28499.1"/>
    <property type="molecule type" value="Genomic_DNA"/>
</dbReference>
<dbReference type="Proteomes" id="UP000199537">
    <property type="component" value="Unassembled WGS sequence"/>
</dbReference>
<evidence type="ECO:0000313" key="3">
    <source>
        <dbReference type="EMBL" id="SFV28499.1"/>
    </source>
</evidence>
<dbReference type="AlphaFoldDB" id="A0A1I7N1F8"/>
<dbReference type="Gene3D" id="2.130.10.130">
    <property type="entry name" value="Integrin alpha, N-terminal"/>
    <property type="match status" value="4"/>
</dbReference>
<sequence>MQYRFYCIFIFLSSILSSCSHPSKKALFKLLPASLTGVDFRNDLHEDSLHNILEYEYFYNGGGVAIGDLNNDGLPDIYFTSNRGLDKLYLNQGHMHFRDITREAGVEGRTGGWKTGVTMVDVNGDGLLDMYVCYSGNLDGRMRENQLFINLGPDKNGVPHFREEASQYGLADSGYSTQAIFFDMDYDGDLDCLVLNHNIKTFTIQQLLQARNQVDPNAGNHLYENINGHFVDVTAKEGIVSNPIGFGLGVAVSDVNGDGWDDIYVSNDYNEKDYLYINDGTGKHFHDEILSRLAHMSYYSMGCDIADVNNDGFPDILTLDMLPPDNKRQKLLYSPDDRALHAWMVQNGFGEQMMRNMLQLNNGDGTFVEIGQLAGISNTDWSWSPLIADFDNDGWKDIFITNGYKRDNTNMDYQVFRNDYILGQLLNRKRINNLDLLQKMPSTPLHNYIFRNNHDLQFVDESSSWGFMQYGFSNGAAYADLDNDGDLDLVVNNVDTTAFIYQNMATEYLHRHFLAVRLDGYPSNRFGIGTKILAYAGGQMQYFEQMPTRGFQSSVTEVIHIGLGKHKKIDSLRVIWPGGTTEVLYNLAADQTIVLHQKDAKEKYIASVPAENPVFSPLMLPVIFADVAKSFDDFGRQPLLFHALSDCTPAMAIADVNKDGLPDLFLGGADGRSAIINLQQPDGSFIPADQSAFAKNIHSTDVAAAFFDANGDGFPDLYVASGGYGDYAAHDAALQDKFYFNDGHGHFIYDSLALPVMRDSKSCVAVADINHDGHPDLFVGGRLVPGSYPMIPKSYVLINDGRGHFQDATSRVSPGLQHIGMVTDAAWVDLNQDGWPDLVVVGEWMPISVFINHHGKLVNETNRYFPHAYTGLWNGLYVGDINHDGRPDIVAGNLGLNTQLHASDANPLLMVYADFDHNGTIDPILCNPVQHVSYPFPTRDELLLQIPSLRKKFPDYTSYANATLSDIFTSTQLKEADTLSANTLATMCFLNDGEKFIPVDLPIQAQFSPVYKIVPVTDRKTGNTDLLLLGNQTEMAMRLGRCDANEGVFLKNDGNGHFTYVPPCQSGLHVHGNIRAAGWIKIGQQQVLLIGANRMPLQAYQLNESL</sequence>
<proteinExistence type="predicted"/>
<dbReference type="Pfam" id="PF13517">
    <property type="entry name" value="FG-GAP_3"/>
    <property type="match status" value="5"/>
</dbReference>
<evidence type="ECO:0000313" key="4">
    <source>
        <dbReference type="Proteomes" id="UP000199537"/>
    </source>
</evidence>
<accession>A0A1I7N1F8</accession>
<dbReference type="SUPFAM" id="SSF69318">
    <property type="entry name" value="Integrin alpha N-terminal domain"/>
    <property type="match status" value="2"/>
</dbReference>
<dbReference type="STRING" id="1393122.SAMN05660895_0345"/>
<evidence type="ECO:0000259" key="2">
    <source>
        <dbReference type="Pfam" id="PF07593"/>
    </source>
</evidence>
<feature type="domain" description="ASPIC/UnbV" evidence="2">
    <location>
        <begin position="527"/>
        <end position="593"/>
    </location>
</feature>
<dbReference type="PANTHER" id="PTHR16026">
    <property type="entry name" value="CARTILAGE ACIDIC PROTEIN 1"/>
    <property type="match status" value="1"/>
</dbReference>
<dbReference type="InterPro" id="IPR013517">
    <property type="entry name" value="FG-GAP"/>
</dbReference>
<dbReference type="Pfam" id="PF07593">
    <property type="entry name" value="UnbV_ASPIC"/>
    <property type="match status" value="1"/>
</dbReference>
<dbReference type="PROSITE" id="PS51257">
    <property type="entry name" value="PROKAR_LIPOPROTEIN"/>
    <property type="match status" value="1"/>
</dbReference>
<protein>
    <submittedName>
        <fullName evidence="3">Repeat domain-containing protein</fullName>
    </submittedName>
</protein>
<reference evidence="4" key="1">
    <citation type="submission" date="2016-10" db="EMBL/GenBank/DDBJ databases">
        <authorList>
            <person name="Varghese N."/>
            <person name="Submissions S."/>
        </authorList>
    </citation>
    <scope>NUCLEOTIDE SEQUENCE [LARGE SCALE GENOMIC DNA]</scope>
    <source>
        <strain evidence="4">DSM 14807</strain>
    </source>
</reference>
<dbReference type="InterPro" id="IPR028994">
    <property type="entry name" value="Integrin_alpha_N"/>
</dbReference>
<dbReference type="OrthoDB" id="600363at2"/>
<dbReference type="PANTHER" id="PTHR16026:SF0">
    <property type="entry name" value="CARTILAGE ACIDIC PROTEIN 1"/>
    <property type="match status" value="1"/>
</dbReference>
<organism evidence="3 4">
    <name type="scientific">Thermoflavifilum thermophilum</name>
    <dbReference type="NCBI Taxonomy" id="1393122"/>
    <lineage>
        <taxon>Bacteria</taxon>
        <taxon>Pseudomonadati</taxon>
        <taxon>Bacteroidota</taxon>
        <taxon>Chitinophagia</taxon>
        <taxon>Chitinophagales</taxon>
        <taxon>Chitinophagaceae</taxon>
        <taxon>Thermoflavifilum</taxon>
    </lineage>
</organism>
<evidence type="ECO:0000256" key="1">
    <source>
        <dbReference type="ARBA" id="ARBA00022729"/>
    </source>
</evidence>
<keyword evidence="1" id="KW-0732">Signal</keyword>
<dbReference type="InterPro" id="IPR011519">
    <property type="entry name" value="UnbV_ASPIC"/>
</dbReference>